<dbReference type="InterPro" id="IPR052290">
    <property type="entry name" value="Sphingo_C9-MT"/>
</dbReference>
<keyword evidence="4" id="KW-0444">Lipid biosynthesis</keyword>
<dbReference type="Proteomes" id="UP001159428">
    <property type="component" value="Unassembled WGS sequence"/>
</dbReference>
<dbReference type="Gene3D" id="3.40.50.150">
    <property type="entry name" value="Vaccinia Virus protein VP39"/>
    <property type="match status" value="1"/>
</dbReference>
<reference evidence="15 16" key="1">
    <citation type="submission" date="2022-05" db="EMBL/GenBank/DDBJ databases">
        <authorList>
            <consortium name="Genoscope - CEA"/>
            <person name="William W."/>
        </authorList>
    </citation>
    <scope>NUCLEOTIDE SEQUENCE [LARGE SCALE GENOMIC DNA]</scope>
</reference>
<keyword evidence="16" id="KW-1185">Reference proteome</keyword>
<evidence type="ECO:0000256" key="7">
    <source>
        <dbReference type="ARBA" id="ARBA00022691"/>
    </source>
</evidence>
<name>A0AAU9WFP6_9CNID</name>
<keyword evidence="9" id="KW-0746">Sphingolipid metabolism</keyword>
<sequence length="483" mass="55610">MERIRNGGPKANGFATGKKLNGVDQLAWHKISYKALFGLLFVTPALVQYSLGLPYWCYPLTFAVLFLPVFGVFMVAFNRMCVAESGTKSTNVKRFIEFTDQVLASKYANRKIPMIVLYEAYADGKLDFKCDVLEALENRHQFCTYELTFEHIKFLLCNFIPEVIFHSRNQDAEQVCDHYDRGNDFYHGFLGPMMIYTSGICRDETENLEDIQVNKLKSVCEKCQLKEGERHLDIGCGWGTLVNYAAENHGTYSTGVTIANRQVEWAEGVAEEKKLGSRSKFLCLDYRDIPNVKFNKITCLEMAEHVGVRKFQSFLAQVRDMLEDDGIFFLQIAGLRRTWQWEDFIWGLFMAKYIFPGADASCPLGWVVTQLEKAGFEVHSSETIGVHYSLTINHWYDNWMKPQTQAAMTEKYGRIVRIWNIFLAWSTIIARQGNSTCTQLVCHKNLNVYDRLKFFFFPFCTVRFTFGEEMGGGQIEQLFYIAA</sequence>
<dbReference type="GO" id="GO:0008168">
    <property type="term" value="F:methyltransferase activity"/>
    <property type="evidence" value="ECO:0007669"/>
    <property type="project" value="UniProtKB-KW"/>
</dbReference>
<comment type="pathway">
    <text evidence="3">Sphingolipid metabolism.</text>
</comment>
<dbReference type="InterPro" id="IPR029063">
    <property type="entry name" value="SAM-dependent_MTases_sf"/>
</dbReference>
<dbReference type="PANTHER" id="PTHR45197:SF1">
    <property type="entry name" value="SPHINGOLIPID C9-METHYLTRANSFERASE A-RELATED"/>
    <property type="match status" value="1"/>
</dbReference>
<evidence type="ECO:0000256" key="8">
    <source>
        <dbReference type="ARBA" id="ARBA00022692"/>
    </source>
</evidence>
<dbReference type="EMBL" id="CALNXJ010000013">
    <property type="protein sequence ID" value="CAH3113210.1"/>
    <property type="molecule type" value="Genomic_DNA"/>
</dbReference>
<evidence type="ECO:0000256" key="6">
    <source>
        <dbReference type="ARBA" id="ARBA00022679"/>
    </source>
</evidence>
<protein>
    <recommendedName>
        <fullName evidence="13">sphingolipid C(9)-methyltransferase</fullName>
        <ecNumber evidence="13">2.1.1.317</ecNumber>
    </recommendedName>
</protein>
<dbReference type="GO" id="GO:0016020">
    <property type="term" value="C:membrane"/>
    <property type="evidence" value="ECO:0007669"/>
    <property type="project" value="UniProtKB-SubCell"/>
</dbReference>
<organism evidence="15 16">
    <name type="scientific">Pocillopora meandrina</name>
    <dbReference type="NCBI Taxonomy" id="46732"/>
    <lineage>
        <taxon>Eukaryota</taxon>
        <taxon>Metazoa</taxon>
        <taxon>Cnidaria</taxon>
        <taxon>Anthozoa</taxon>
        <taxon>Hexacorallia</taxon>
        <taxon>Scleractinia</taxon>
        <taxon>Astrocoeniina</taxon>
        <taxon>Pocilloporidae</taxon>
        <taxon>Pocillopora</taxon>
    </lineage>
</organism>
<keyword evidence="10 14" id="KW-1133">Transmembrane helix</keyword>
<keyword evidence="6" id="KW-0808">Transferase</keyword>
<evidence type="ECO:0000313" key="15">
    <source>
        <dbReference type="EMBL" id="CAH3113210.1"/>
    </source>
</evidence>
<dbReference type="Pfam" id="PF02353">
    <property type="entry name" value="CMAS"/>
    <property type="match status" value="1"/>
</dbReference>
<dbReference type="AlphaFoldDB" id="A0AAU9WFP6"/>
<evidence type="ECO:0000256" key="14">
    <source>
        <dbReference type="SAM" id="Phobius"/>
    </source>
</evidence>
<feature type="transmembrane region" description="Helical" evidence="14">
    <location>
        <begin position="58"/>
        <end position="77"/>
    </location>
</feature>
<dbReference type="GO" id="GO:0032259">
    <property type="term" value="P:methylation"/>
    <property type="evidence" value="ECO:0007669"/>
    <property type="project" value="UniProtKB-KW"/>
</dbReference>
<evidence type="ECO:0000256" key="10">
    <source>
        <dbReference type="ARBA" id="ARBA00022989"/>
    </source>
</evidence>
<comment type="caution">
    <text evidence="15">The sequence shown here is derived from an EMBL/GenBank/DDBJ whole genome shotgun (WGS) entry which is preliminary data.</text>
</comment>
<keyword evidence="8 14" id="KW-0812">Transmembrane</keyword>
<comment type="subcellular location">
    <subcellularLocation>
        <location evidence="1">Membrane</location>
        <topology evidence="1">Multi-pass membrane protein</topology>
    </subcellularLocation>
</comment>
<dbReference type="GO" id="GO:0006665">
    <property type="term" value="P:sphingolipid metabolic process"/>
    <property type="evidence" value="ECO:0007669"/>
    <property type="project" value="UniProtKB-KW"/>
</dbReference>
<dbReference type="CDD" id="cd02440">
    <property type="entry name" value="AdoMet_MTases"/>
    <property type="match status" value="1"/>
</dbReference>
<gene>
    <name evidence="15" type="ORF">PMEA_00004841</name>
</gene>
<dbReference type="SUPFAM" id="SSF53335">
    <property type="entry name" value="S-adenosyl-L-methionine-dependent methyltransferases"/>
    <property type="match status" value="1"/>
</dbReference>
<keyword evidence="12 14" id="KW-0472">Membrane</keyword>
<keyword evidence="5" id="KW-0489">Methyltransferase</keyword>
<accession>A0AAU9WFP6</accession>
<evidence type="ECO:0000313" key="16">
    <source>
        <dbReference type="Proteomes" id="UP001159428"/>
    </source>
</evidence>
<evidence type="ECO:0000256" key="1">
    <source>
        <dbReference type="ARBA" id="ARBA00004141"/>
    </source>
</evidence>
<dbReference type="EC" id="2.1.1.317" evidence="13"/>
<evidence type="ECO:0000256" key="11">
    <source>
        <dbReference type="ARBA" id="ARBA00023098"/>
    </source>
</evidence>
<keyword evidence="11" id="KW-0443">Lipid metabolism</keyword>
<proteinExistence type="predicted"/>
<evidence type="ECO:0000256" key="3">
    <source>
        <dbReference type="ARBA" id="ARBA00004991"/>
    </source>
</evidence>
<dbReference type="PANTHER" id="PTHR45197">
    <property type="entry name" value="SYNTHASE, PUTATIVE (AFU_ORTHOLOGUE AFUA_7G04190)-RELATED"/>
    <property type="match status" value="1"/>
</dbReference>
<evidence type="ECO:0000256" key="2">
    <source>
        <dbReference type="ARBA" id="ARBA00004760"/>
    </source>
</evidence>
<evidence type="ECO:0000256" key="12">
    <source>
        <dbReference type="ARBA" id="ARBA00023136"/>
    </source>
</evidence>
<evidence type="ECO:0000256" key="13">
    <source>
        <dbReference type="ARBA" id="ARBA00039020"/>
    </source>
</evidence>
<comment type="pathway">
    <text evidence="2">Lipid metabolism; sphingolipid metabolism.</text>
</comment>
<keyword evidence="7" id="KW-0949">S-adenosyl-L-methionine</keyword>
<evidence type="ECO:0000256" key="9">
    <source>
        <dbReference type="ARBA" id="ARBA00022919"/>
    </source>
</evidence>
<evidence type="ECO:0000256" key="5">
    <source>
        <dbReference type="ARBA" id="ARBA00022603"/>
    </source>
</evidence>
<evidence type="ECO:0000256" key="4">
    <source>
        <dbReference type="ARBA" id="ARBA00022516"/>
    </source>
</evidence>